<dbReference type="eggNOG" id="COG0791">
    <property type="taxonomic scope" value="Bacteria"/>
</dbReference>
<keyword evidence="3 7" id="KW-0378">Hydrolase</keyword>
<accession>R4K4H8</accession>
<evidence type="ECO:0000256" key="2">
    <source>
        <dbReference type="ARBA" id="ARBA00022670"/>
    </source>
</evidence>
<dbReference type="Gene3D" id="3.90.1720.10">
    <property type="entry name" value="endopeptidase domain like (from Nostoc punctiforme)"/>
    <property type="match status" value="1"/>
</dbReference>
<sequence>MNLKLIIEVGKILFDEEHRKKIIYIIIGIMLLIFLPILAIFGGATSSDQSPFGKANVPPYIEKWRPLVSVYTNKYGVSQYTDFLLALIYQEIGSSSTNDIMQSSESEGLPPNSIQNPEESVDAGVKYFKSVLDYGNNKHVDFTTIVQAYNFGWGYIDFVSSNGGKSTDVLAQTYSSMEASKMGWKSYGDVSYASKVMKNLAQNEVITAVNSSPLGIDNYNKLMSIATKYQGMPYVFGGASPVTSFDCSGLTEYVYNQIGIKLNRTAQEQYEQCAKVSQSDAQPGDLVFFQGTYVTSDYITHVGIYVGNNRFYQAGGKGIGYADLTGYFQQHLVGFGRVPNK</sequence>
<evidence type="ECO:0000256" key="1">
    <source>
        <dbReference type="ARBA" id="ARBA00007074"/>
    </source>
</evidence>
<dbReference type="Gene3D" id="1.10.530.10">
    <property type="match status" value="1"/>
</dbReference>
<dbReference type="RefSeq" id="WP_015614935.1">
    <property type="nucleotide sequence ID" value="NC_021182.1"/>
</dbReference>
<keyword evidence="5" id="KW-0472">Membrane</keyword>
<dbReference type="PANTHER" id="PTHR47053">
    <property type="entry name" value="MUREIN DD-ENDOPEPTIDASE MEPH-RELATED"/>
    <property type="match status" value="1"/>
</dbReference>
<dbReference type="EMBL" id="CP003261">
    <property type="protein sequence ID" value="AGK96616.1"/>
    <property type="molecule type" value="Genomic_DNA"/>
</dbReference>
<dbReference type="SUPFAM" id="SSF53955">
    <property type="entry name" value="Lysozyme-like"/>
    <property type="match status" value="1"/>
</dbReference>
<name>R4K4H8_CLOPA</name>
<comment type="similarity">
    <text evidence="1">Belongs to the peptidase C40 family.</text>
</comment>
<dbReference type="PATRIC" id="fig|86416.3.peg.1669"/>
<evidence type="ECO:0000256" key="5">
    <source>
        <dbReference type="SAM" id="Phobius"/>
    </source>
</evidence>
<evidence type="ECO:0000256" key="4">
    <source>
        <dbReference type="ARBA" id="ARBA00022807"/>
    </source>
</evidence>
<evidence type="ECO:0000313" key="8">
    <source>
        <dbReference type="Proteomes" id="UP000013523"/>
    </source>
</evidence>
<dbReference type="InterPro" id="IPR051202">
    <property type="entry name" value="Peptidase_C40"/>
</dbReference>
<keyword evidence="2" id="KW-0645">Protease</keyword>
<dbReference type="STRING" id="86416.Clopa_1694"/>
<dbReference type="GO" id="GO:0006508">
    <property type="term" value="P:proteolysis"/>
    <property type="evidence" value="ECO:0007669"/>
    <property type="project" value="UniProtKB-KW"/>
</dbReference>
<dbReference type="SUPFAM" id="SSF54001">
    <property type="entry name" value="Cysteine proteinases"/>
    <property type="match status" value="1"/>
</dbReference>
<dbReference type="PROSITE" id="PS51935">
    <property type="entry name" value="NLPC_P60"/>
    <property type="match status" value="1"/>
</dbReference>
<keyword evidence="5" id="KW-0812">Transmembrane</keyword>
<evidence type="ECO:0000259" key="6">
    <source>
        <dbReference type="PROSITE" id="PS51935"/>
    </source>
</evidence>
<dbReference type="Pfam" id="PF13702">
    <property type="entry name" value="Lysozyme_like"/>
    <property type="match status" value="1"/>
</dbReference>
<feature type="domain" description="NlpC/P60" evidence="6">
    <location>
        <begin position="216"/>
        <end position="339"/>
    </location>
</feature>
<dbReference type="GO" id="GO:0008234">
    <property type="term" value="F:cysteine-type peptidase activity"/>
    <property type="evidence" value="ECO:0007669"/>
    <property type="project" value="UniProtKB-KW"/>
</dbReference>
<keyword evidence="8" id="KW-1185">Reference proteome</keyword>
<dbReference type="HOGENOM" id="CLU_016043_12_0_9"/>
<dbReference type="Proteomes" id="UP000013523">
    <property type="component" value="Chromosome"/>
</dbReference>
<dbReference type="Pfam" id="PF00877">
    <property type="entry name" value="NLPC_P60"/>
    <property type="match status" value="1"/>
</dbReference>
<reference evidence="7 8" key="1">
    <citation type="submission" date="2012-01" db="EMBL/GenBank/DDBJ databases">
        <title>Complete sequence of chromosome of Clostridium pasteurianum BC1.</title>
        <authorList>
            <consortium name="US DOE Joint Genome Institute"/>
            <person name="Lucas S."/>
            <person name="Han J."/>
            <person name="Lapidus A."/>
            <person name="Cheng J.-F."/>
            <person name="Goodwin L."/>
            <person name="Pitluck S."/>
            <person name="Peters L."/>
            <person name="Mikhailova N."/>
            <person name="Teshima H."/>
            <person name="Detter J.C."/>
            <person name="Han C."/>
            <person name="Tapia R."/>
            <person name="Land M."/>
            <person name="Hauser L."/>
            <person name="Kyrpides N."/>
            <person name="Ivanova N."/>
            <person name="Pagani I."/>
            <person name="Dunn J."/>
            <person name="Taghavi S."/>
            <person name="Francis A."/>
            <person name="van der Lelie D."/>
            <person name="Woyke T."/>
        </authorList>
    </citation>
    <scope>NUCLEOTIDE SEQUENCE [LARGE SCALE GENOMIC DNA]</scope>
    <source>
        <strain evidence="7 8">BC1</strain>
    </source>
</reference>
<dbReference type="KEGG" id="cpas:Clopa_1694"/>
<dbReference type="InterPro" id="IPR023346">
    <property type="entry name" value="Lysozyme-like_dom_sf"/>
</dbReference>
<protein>
    <submittedName>
        <fullName evidence="7">Cell wall-associated hydrolase, invasion-associated protein</fullName>
    </submittedName>
</protein>
<dbReference type="CDD" id="cd16891">
    <property type="entry name" value="CwlT-like"/>
    <property type="match status" value="1"/>
</dbReference>
<dbReference type="eggNOG" id="COG0741">
    <property type="taxonomic scope" value="Bacteria"/>
</dbReference>
<evidence type="ECO:0000256" key="3">
    <source>
        <dbReference type="ARBA" id="ARBA00022801"/>
    </source>
</evidence>
<proteinExistence type="inferred from homology"/>
<evidence type="ECO:0000313" key="7">
    <source>
        <dbReference type="EMBL" id="AGK96616.1"/>
    </source>
</evidence>
<dbReference type="InterPro" id="IPR038765">
    <property type="entry name" value="Papain-like_cys_pep_sf"/>
</dbReference>
<dbReference type="InterPro" id="IPR047194">
    <property type="entry name" value="CwlT-like_lysozyme"/>
</dbReference>
<keyword evidence="4" id="KW-0788">Thiol protease</keyword>
<dbReference type="AlphaFoldDB" id="R4K4H8"/>
<dbReference type="PANTHER" id="PTHR47053:SF5">
    <property type="entry name" value="BIFUNCTIONAL MURAMIDASE_DL-ENDOPEPTIDASE CWLT"/>
    <property type="match status" value="1"/>
</dbReference>
<organism evidence="7 8">
    <name type="scientific">Clostridium pasteurianum BC1</name>
    <dbReference type="NCBI Taxonomy" id="86416"/>
    <lineage>
        <taxon>Bacteria</taxon>
        <taxon>Bacillati</taxon>
        <taxon>Bacillota</taxon>
        <taxon>Clostridia</taxon>
        <taxon>Eubacteriales</taxon>
        <taxon>Clostridiaceae</taxon>
        <taxon>Clostridium</taxon>
    </lineage>
</organism>
<gene>
    <name evidence="7" type="ORF">Clopa_1694</name>
</gene>
<dbReference type="InterPro" id="IPR000064">
    <property type="entry name" value="NLP_P60_dom"/>
</dbReference>
<keyword evidence="5" id="KW-1133">Transmembrane helix</keyword>
<feature type="transmembrane region" description="Helical" evidence="5">
    <location>
        <begin position="21"/>
        <end position="44"/>
    </location>
</feature>